<dbReference type="AlphaFoldDB" id="A0A6J4QGA1"/>
<dbReference type="Gene3D" id="3.30.420.10">
    <property type="entry name" value="Ribonuclease H-like superfamily/Ribonuclease H"/>
    <property type="match status" value="1"/>
</dbReference>
<dbReference type="InterPro" id="IPR047655">
    <property type="entry name" value="Transpos_IS630-like"/>
</dbReference>
<dbReference type="NCBIfam" id="NF033545">
    <property type="entry name" value="transpos_IS630"/>
    <property type="match status" value="1"/>
</dbReference>
<dbReference type="GO" id="GO:0003676">
    <property type="term" value="F:nucleic acid binding"/>
    <property type="evidence" value="ECO:0007669"/>
    <property type="project" value="InterPro"/>
</dbReference>
<name>A0A6J4QGA1_9BACT</name>
<evidence type="ECO:0000313" key="2">
    <source>
        <dbReference type="EMBL" id="CAA9436783.1"/>
    </source>
</evidence>
<feature type="domain" description="Tc1-like transposase DDE" evidence="1">
    <location>
        <begin position="14"/>
        <end position="152"/>
    </location>
</feature>
<evidence type="ECO:0000259" key="1">
    <source>
        <dbReference type="Pfam" id="PF13358"/>
    </source>
</evidence>
<dbReference type="EMBL" id="CADCUQ010000891">
    <property type="protein sequence ID" value="CAA9436783.1"/>
    <property type="molecule type" value="Genomic_DNA"/>
</dbReference>
<protein>
    <recommendedName>
        <fullName evidence="1">Tc1-like transposase DDE domain-containing protein</fullName>
    </recommendedName>
</protein>
<accession>A0A6J4QGA1</accession>
<proteinExistence type="predicted"/>
<dbReference type="InterPro" id="IPR036397">
    <property type="entry name" value="RNaseH_sf"/>
</dbReference>
<dbReference type="InterPro" id="IPR038717">
    <property type="entry name" value="Tc1-like_DDE_dom"/>
</dbReference>
<reference evidence="2" key="1">
    <citation type="submission" date="2020-02" db="EMBL/GenBank/DDBJ databases">
        <authorList>
            <person name="Meier V. D."/>
        </authorList>
    </citation>
    <scope>NUCLEOTIDE SEQUENCE</scope>
    <source>
        <strain evidence="2">AVDCRST_MAG64</strain>
    </source>
</reference>
<sequence>MTDALAPHGGTVRTLFMDEARLGQQGTLTRVWARTGSRPAAVKQTKYEWVYLYAAVEPSTGESVALLAPNADTGTMNVFLKMLSAELKPGEHAVLVLDGAGWHGGRKLRVPDNVTCLRLPPYSPELNPVENLWHYLRSHHLSNRAYRDYDHLLDAGSEAWRALTPDVIRSVCRCPYLERAE</sequence>
<gene>
    <name evidence="2" type="ORF">AVDCRST_MAG64-3846</name>
</gene>
<organism evidence="2">
    <name type="scientific">uncultured Phycisphaerae bacterium</name>
    <dbReference type="NCBI Taxonomy" id="904963"/>
    <lineage>
        <taxon>Bacteria</taxon>
        <taxon>Pseudomonadati</taxon>
        <taxon>Planctomycetota</taxon>
        <taxon>Phycisphaerae</taxon>
        <taxon>environmental samples</taxon>
    </lineage>
</organism>
<dbReference type="Pfam" id="PF13358">
    <property type="entry name" value="DDE_3"/>
    <property type="match status" value="1"/>
</dbReference>